<name>A0ABW3TSP7_9MICO</name>
<evidence type="ECO:0000313" key="2">
    <source>
        <dbReference type="Proteomes" id="UP001597181"/>
    </source>
</evidence>
<sequence>MTKSTITVTTEANTPDAFDEAATQALTQSNGAPLKLEGIHQYVAPDKYKGGYTTGYAWAFTPLD</sequence>
<reference evidence="2" key="1">
    <citation type="journal article" date="2019" name="Int. J. Syst. Evol. Microbiol.">
        <title>The Global Catalogue of Microorganisms (GCM) 10K type strain sequencing project: providing services to taxonomists for standard genome sequencing and annotation.</title>
        <authorList>
            <consortium name="The Broad Institute Genomics Platform"/>
            <consortium name="The Broad Institute Genome Sequencing Center for Infectious Disease"/>
            <person name="Wu L."/>
            <person name="Ma J."/>
        </authorList>
    </citation>
    <scope>NUCLEOTIDE SEQUENCE [LARGE SCALE GENOMIC DNA]</scope>
    <source>
        <strain evidence="2">CCUG 50213</strain>
    </source>
</reference>
<organism evidence="1 2">
    <name type="scientific">Leucobacter albus</name>
    <dbReference type="NCBI Taxonomy" id="272210"/>
    <lineage>
        <taxon>Bacteria</taxon>
        <taxon>Bacillati</taxon>
        <taxon>Actinomycetota</taxon>
        <taxon>Actinomycetes</taxon>
        <taxon>Micrococcales</taxon>
        <taxon>Microbacteriaceae</taxon>
        <taxon>Leucobacter</taxon>
    </lineage>
</organism>
<proteinExistence type="predicted"/>
<accession>A0ABW3TSP7</accession>
<protein>
    <submittedName>
        <fullName evidence="1">Uncharacterized protein</fullName>
    </submittedName>
</protein>
<gene>
    <name evidence="1" type="ORF">ACFQ3U_12280</name>
</gene>
<dbReference type="Proteomes" id="UP001597181">
    <property type="component" value="Unassembled WGS sequence"/>
</dbReference>
<evidence type="ECO:0000313" key="1">
    <source>
        <dbReference type="EMBL" id="MFD1202669.1"/>
    </source>
</evidence>
<comment type="caution">
    <text evidence="1">The sequence shown here is derived from an EMBL/GenBank/DDBJ whole genome shotgun (WGS) entry which is preliminary data.</text>
</comment>
<dbReference type="EMBL" id="JBHTLY010000005">
    <property type="protein sequence ID" value="MFD1202669.1"/>
    <property type="molecule type" value="Genomic_DNA"/>
</dbReference>
<dbReference type="RefSeq" id="WP_343960653.1">
    <property type="nucleotide sequence ID" value="NZ_BAAAKZ010000008.1"/>
</dbReference>
<keyword evidence="2" id="KW-1185">Reference proteome</keyword>